<evidence type="ECO:0000313" key="2">
    <source>
        <dbReference type="Proteomes" id="UP001056120"/>
    </source>
</evidence>
<organism evidence="1 2">
    <name type="scientific">Smallanthus sonchifolius</name>
    <dbReference type="NCBI Taxonomy" id="185202"/>
    <lineage>
        <taxon>Eukaryota</taxon>
        <taxon>Viridiplantae</taxon>
        <taxon>Streptophyta</taxon>
        <taxon>Embryophyta</taxon>
        <taxon>Tracheophyta</taxon>
        <taxon>Spermatophyta</taxon>
        <taxon>Magnoliopsida</taxon>
        <taxon>eudicotyledons</taxon>
        <taxon>Gunneridae</taxon>
        <taxon>Pentapetalae</taxon>
        <taxon>asterids</taxon>
        <taxon>campanulids</taxon>
        <taxon>Asterales</taxon>
        <taxon>Asteraceae</taxon>
        <taxon>Asteroideae</taxon>
        <taxon>Heliantheae alliance</taxon>
        <taxon>Millerieae</taxon>
        <taxon>Smallanthus</taxon>
    </lineage>
</organism>
<name>A0ACB9K7B2_9ASTR</name>
<accession>A0ACB9K7B2</accession>
<comment type="caution">
    <text evidence="1">The sequence shown here is derived from an EMBL/GenBank/DDBJ whole genome shotgun (WGS) entry which is preliminary data.</text>
</comment>
<dbReference type="EMBL" id="CM042018">
    <property type="protein sequence ID" value="KAI3828180.1"/>
    <property type="molecule type" value="Genomic_DNA"/>
</dbReference>
<dbReference type="Proteomes" id="UP001056120">
    <property type="component" value="Linkage Group LG01"/>
</dbReference>
<gene>
    <name evidence="1" type="ORF">L1987_02277</name>
</gene>
<sequence>MKMHILKLSFTMIILIGSFGPESFTEEQLLDWALERLKEEVGRRTENMKEDKRMKQVEQILNECIADEKRFLRTVGLEIIIDARKDVADAQAAISGRVG</sequence>
<keyword evidence="2" id="KW-1185">Reference proteome</keyword>
<protein>
    <submittedName>
        <fullName evidence="1">Uncharacterized protein</fullName>
    </submittedName>
</protein>
<reference evidence="2" key="1">
    <citation type="journal article" date="2022" name="Mol. Ecol. Resour.">
        <title>The genomes of chicory, endive, great burdock and yacon provide insights into Asteraceae palaeo-polyploidization history and plant inulin production.</title>
        <authorList>
            <person name="Fan W."/>
            <person name="Wang S."/>
            <person name="Wang H."/>
            <person name="Wang A."/>
            <person name="Jiang F."/>
            <person name="Liu H."/>
            <person name="Zhao H."/>
            <person name="Xu D."/>
            <person name="Zhang Y."/>
        </authorList>
    </citation>
    <scope>NUCLEOTIDE SEQUENCE [LARGE SCALE GENOMIC DNA]</scope>
    <source>
        <strain evidence="2">cv. Yunnan</strain>
    </source>
</reference>
<proteinExistence type="predicted"/>
<evidence type="ECO:0000313" key="1">
    <source>
        <dbReference type="EMBL" id="KAI3828180.1"/>
    </source>
</evidence>
<reference evidence="1 2" key="2">
    <citation type="journal article" date="2022" name="Mol. Ecol. Resour.">
        <title>The genomes of chicory, endive, great burdock and yacon provide insights into Asteraceae paleo-polyploidization history and plant inulin production.</title>
        <authorList>
            <person name="Fan W."/>
            <person name="Wang S."/>
            <person name="Wang H."/>
            <person name="Wang A."/>
            <person name="Jiang F."/>
            <person name="Liu H."/>
            <person name="Zhao H."/>
            <person name="Xu D."/>
            <person name="Zhang Y."/>
        </authorList>
    </citation>
    <scope>NUCLEOTIDE SEQUENCE [LARGE SCALE GENOMIC DNA]</scope>
    <source>
        <strain evidence="2">cv. Yunnan</strain>
        <tissue evidence="1">Leaves</tissue>
    </source>
</reference>